<protein>
    <submittedName>
        <fullName evidence="2">Uncharacterized protein</fullName>
    </submittedName>
</protein>
<keyword evidence="3" id="KW-1185">Reference proteome</keyword>
<name>A0AAD9JR42_RIDPI</name>
<feature type="chain" id="PRO_5042064389" evidence="1">
    <location>
        <begin position="22"/>
        <end position="90"/>
    </location>
</feature>
<feature type="signal peptide" evidence="1">
    <location>
        <begin position="1"/>
        <end position="21"/>
    </location>
</feature>
<dbReference type="Proteomes" id="UP001209878">
    <property type="component" value="Unassembled WGS sequence"/>
</dbReference>
<dbReference type="EMBL" id="JAODUO010001914">
    <property type="protein sequence ID" value="KAK2157063.1"/>
    <property type="molecule type" value="Genomic_DNA"/>
</dbReference>
<evidence type="ECO:0000256" key="1">
    <source>
        <dbReference type="SAM" id="SignalP"/>
    </source>
</evidence>
<organism evidence="2 3">
    <name type="scientific">Ridgeia piscesae</name>
    <name type="common">Tubeworm</name>
    <dbReference type="NCBI Taxonomy" id="27915"/>
    <lineage>
        <taxon>Eukaryota</taxon>
        <taxon>Metazoa</taxon>
        <taxon>Spiralia</taxon>
        <taxon>Lophotrochozoa</taxon>
        <taxon>Annelida</taxon>
        <taxon>Polychaeta</taxon>
        <taxon>Sedentaria</taxon>
        <taxon>Canalipalpata</taxon>
        <taxon>Sabellida</taxon>
        <taxon>Siboglinidae</taxon>
        <taxon>Ridgeia</taxon>
    </lineage>
</organism>
<proteinExistence type="predicted"/>
<accession>A0AAD9JR42</accession>
<keyword evidence="1" id="KW-0732">Signal</keyword>
<evidence type="ECO:0000313" key="3">
    <source>
        <dbReference type="Proteomes" id="UP001209878"/>
    </source>
</evidence>
<sequence>MPTSVSLSDLLCLLFPFTVQELQFAIVEGLAKIRLDMGYSDTQLDDSSRQYAWERGHIDYRGIDSFDNIRRQLDKVLSDPKLNAGASKGN</sequence>
<comment type="caution">
    <text evidence="2">The sequence shown here is derived from an EMBL/GenBank/DDBJ whole genome shotgun (WGS) entry which is preliminary data.</text>
</comment>
<gene>
    <name evidence="2" type="ORF">NP493_1912g00000</name>
</gene>
<evidence type="ECO:0000313" key="2">
    <source>
        <dbReference type="EMBL" id="KAK2157063.1"/>
    </source>
</evidence>
<dbReference type="AlphaFoldDB" id="A0AAD9JR42"/>
<reference evidence="2" key="1">
    <citation type="journal article" date="2023" name="Mol. Biol. Evol.">
        <title>Third-Generation Sequencing Reveals the Adaptive Role of the Epigenome in Three Deep-Sea Polychaetes.</title>
        <authorList>
            <person name="Perez M."/>
            <person name="Aroh O."/>
            <person name="Sun Y."/>
            <person name="Lan Y."/>
            <person name="Juniper S.K."/>
            <person name="Young C.R."/>
            <person name="Angers B."/>
            <person name="Qian P.Y."/>
        </authorList>
    </citation>
    <scope>NUCLEOTIDE SEQUENCE</scope>
    <source>
        <strain evidence="2">R07B-5</strain>
    </source>
</reference>